<dbReference type="AlphaFoldDB" id="A0A2W5KPT7"/>
<gene>
    <name evidence="3" type="ORF">DI565_01525</name>
</gene>
<feature type="transmembrane region" description="Helical" evidence="2">
    <location>
        <begin position="201"/>
        <end position="226"/>
    </location>
</feature>
<evidence type="ECO:0000256" key="1">
    <source>
        <dbReference type="SAM" id="MobiDB-lite"/>
    </source>
</evidence>
<accession>A0A2W5KPT7</accession>
<keyword evidence="2" id="KW-0812">Transmembrane</keyword>
<keyword evidence="2" id="KW-0472">Membrane</keyword>
<dbReference type="EMBL" id="QFPN01000001">
    <property type="protein sequence ID" value="PZQ19096.1"/>
    <property type="molecule type" value="Genomic_DNA"/>
</dbReference>
<feature type="region of interest" description="Disordered" evidence="1">
    <location>
        <begin position="160"/>
        <end position="190"/>
    </location>
</feature>
<feature type="compositionally biased region" description="Low complexity" evidence="1">
    <location>
        <begin position="162"/>
        <end position="184"/>
    </location>
</feature>
<evidence type="ECO:0000313" key="4">
    <source>
        <dbReference type="Proteomes" id="UP000249577"/>
    </source>
</evidence>
<protein>
    <submittedName>
        <fullName evidence="3">Uncharacterized protein</fullName>
    </submittedName>
</protein>
<dbReference type="Proteomes" id="UP000249577">
    <property type="component" value="Unassembled WGS sequence"/>
</dbReference>
<reference evidence="3 4" key="1">
    <citation type="submission" date="2017-08" db="EMBL/GenBank/DDBJ databases">
        <title>Infants hospitalized years apart are colonized by the same room-sourced microbial strains.</title>
        <authorList>
            <person name="Brooks B."/>
            <person name="Olm M.R."/>
            <person name="Firek B.A."/>
            <person name="Baker R."/>
            <person name="Thomas B.C."/>
            <person name="Morowitz M.J."/>
            <person name="Banfield J.F."/>
        </authorList>
    </citation>
    <scope>NUCLEOTIDE SEQUENCE [LARGE SCALE GENOMIC DNA]</scope>
    <source>
        <strain evidence="3">S2_005_003_R2_43</strain>
    </source>
</reference>
<name>A0A2W5KPT7_ANCNO</name>
<organism evidence="3 4">
    <name type="scientific">Ancylobacter novellus</name>
    <name type="common">Thiobacillus novellus</name>
    <dbReference type="NCBI Taxonomy" id="921"/>
    <lineage>
        <taxon>Bacteria</taxon>
        <taxon>Pseudomonadati</taxon>
        <taxon>Pseudomonadota</taxon>
        <taxon>Alphaproteobacteria</taxon>
        <taxon>Hyphomicrobiales</taxon>
        <taxon>Xanthobacteraceae</taxon>
        <taxon>Ancylobacter</taxon>
    </lineage>
</organism>
<keyword evidence="2" id="KW-1133">Transmembrane helix</keyword>
<feature type="region of interest" description="Disordered" evidence="1">
    <location>
        <begin position="1"/>
        <end position="22"/>
    </location>
</feature>
<sequence length="232" mass="24927">MLDQPSDDLPPDDARSAEPSALRASLRRARAEAAEQTDVVMDLRQAEIARLEILKEALDPVFAEAPEEVDIFDVGLVPGERPRLFVDMVAFVEMGRDRRTYRFMRDGRHGRVCVAESEQVGPIVEAVTAYVARRLVERERLLVDDDRLAAVAAAPQPDVAGPMATANAPAPAAETPRPAEAAPVVPRPPEKPSGSRWLRALAILLAFAFGAGLGALMVGALLLAAAKGKLPL</sequence>
<evidence type="ECO:0000256" key="2">
    <source>
        <dbReference type="SAM" id="Phobius"/>
    </source>
</evidence>
<proteinExistence type="predicted"/>
<feature type="compositionally biased region" description="Acidic residues" evidence="1">
    <location>
        <begin position="1"/>
        <end position="11"/>
    </location>
</feature>
<comment type="caution">
    <text evidence="3">The sequence shown here is derived from an EMBL/GenBank/DDBJ whole genome shotgun (WGS) entry which is preliminary data.</text>
</comment>
<evidence type="ECO:0000313" key="3">
    <source>
        <dbReference type="EMBL" id="PZQ19096.1"/>
    </source>
</evidence>